<dbReference type="InterPro" id="IPR001077">
    <property type="entry name" value="COMT_C"/>
</dbReference>
<name>A0AA88AXV1_FICCA</name>
<protein>
    <submittedName>
        <fullName evidence="6">Uncharacterized protein</fullName>
    </submittedName>
</protein>
<dbReference type="InterPro" id="IPR036390">
    <property type="entry name" value="WH_DNA-bd_sf"/>
</dbReference>
<dbReference type="GO" id="GO:0009701">
    <property type="term" value="P:isoflavonoid phytoalexin biosynthetic process"/>
    <property type="evidence" value="ECO:0007669"/>
    <property type="project" value="UniProtKB-ARBA"/>
</dbReference>
<evidence type="ECO:0000313" key="6">
    <source>
        <dbReference type="EMBL" id="GMN55036.1"/>
    </source>
</evidence>
<dbReference type="InterPro" id="IPR036388">
    <property type="entry name" value="WH-like_DNA-bd_sf"/>
</dbReference>
<evidence type="ECO:0000256" key="1">
    <source>
        <dbReference type="ARBA" id="ARBA00022603"/>
    </source>
</evidence>
<dbReference type="Proteomes" id="UP001187192">
    <property type="component" value="Unassembled WGS sequence"/>
</dbReference>
<evidence type="ECO:0000259" key="4">
    <source>
        <dbReference type="Pfam" id="PF00891"/>
    </source>
</evidence>
<evidence type="ECO:0000259" key="5">
    <source>
        <dbReference type="Pfam" id="PF08100"/>
    </source>
</evidence>
<sequence length="371" mass="41318">MSSSSSSEEVSSVELLQARNFLWHFAVDHVKAMALNCAIDLGIPDIIHNHGGESIPLSKLIAALPIHPSKAHCVPRLMRILVHHGFFGTTKKHHHQQEEEEEEEEEEYSLNVVSRLLLDESPFIISMKPFVSVILSPKLIGVWGSLSAWFRNSDATLYRTVEGRDFNDLLEHNPESLHLFNEAMSNDSKLIAHAALKDCKEVFQGLKSLVDVGGGTGSMAKAITNSFPHIHCTVFDLPHVVADLHGSEKLNFVGGDMFSDPIPPADAILLKWILIGWSEEKCLVILKKCREALLSRGKGGKVIIVEMVVGSPINMDKEINDLQLAIDIGMMIEAGKHRTFKELEKLFKDAGFSHYKSTLILGERYVIEVYP</sequence>
<keyword evidence="3" id="KW-0949">S-adenosyl-L-methionine</keyword>
<evidence type="ECO:0000256" key="3">
    <source>
        <dbReference type="ARBA" id="ARBA00022691"/>
    </source>
</evidence>
<dbReference type="InterPro" id="IPR012967">
    <property type="entry name" value="COMT_dimerisation"/>
</dbReference>
<comment type="caution">
    <text evidence="6">The sequence shown here is derived from an EMBL/GenBank/DDBJ whole genome shotgun (WGS) entry which is preliminary data.</text>
</comment>
<dbReference type="GO" id="GO:0030746">
    <property type="term" value="F:isoflavone 4'-O-methyltransferase activity"/>
    <property type="evidence" value="ECO:0007669"/>
    <property type="project" value="UniProtKB-ARBA"/>
</dbReference>
<feature type="domain" description="O-methyltransferase C-terminal" evidence="4">
    <location>
        <begin position="143"/>
        <end position="353"/>
    </location>
</feature>
<organism evidence="6 7">
    <name type="scientific">Ficus carica</name>
    <name type="common">Common fig</name>
    <dbReference type="NCBI Taxonomy" id="3494"/>
    <lineage>
        <taxon>Eukaryota</taxon>
        <taxon>Viridiplantae</taxon>
        <taxon>Streptophyta</taxon>
        <taxon>Embryophyta</taxon>
        <taxon>Tracheophyta</taxon>
        <taxon>Spermatophyta</taxon>
        <taxon>Magnoliopsida</taxon>
        <taxon>eudicotyledons</taxon>
        <taxon>Gunneridae</taxon>
        <taxon>Pentapetalae</taxon>
        <taxon>rosids</taxon>
        <taxon>fabids</taxon>
        <taxon>Rosales</taxon>
        <taxon>Moraceae</taxon>
        <taxon>Ficeae</taxon>
        <taxon>Ficus</taxon>
    </lineage>
</organism>
<evidence type="ECO:0000313" key="7">
    <source>
        <dbReference type="Proteomes" id="UP001187192"/>
    </source>
</evidence>
<dbReference type="PIRSF" id="PIRSF005739">
    <property type="entry name" value="O-mtase"/>
    <property type="match status" value="1"/>
</dbReference>
<dbReference type="Pfam" id="PF00891">
    <property type="entry name" value="Methyltransf_2"/>
    <property type="match status" value="1"/>
</dbReference>
<dbReference type="FunFam" id="3.40.50.150:FF:000206">
    <property type="entry name" value="O-methyltransferase ZRP4"/>
    <property type="match status" value="1"/>
</dbReference>
<dbReference type="Pfam" id="PF08100">
    <property type="entry name" value="Dimerisation"/>
    <property type="match status" value="1"/>
</dbReference>
<keyword evidence="1" id="KW-0489">Methyltransferase</keyword>
<dbReference type="InterPro" id="IPR029063">
    <property type="entry name" value="SAM-dependent_MTases_sf"/>
</dbReference>
<dbReference type="GO" id="GO:0046983">
    <property type="term" value="F:protein dimerization activity"/>
    <property type="evidence" value="ECO:0007669"/>
    <property type="project" value="InterPro"/>
</dbReference>
<dbReference type="GO" id="GO:0008171">
    <property type="term" value="F:O-methyltransferase activity"/>
    <property type="evidence" value="ECO:0007669"/>
    <property type="project" value="InterPro"/>
</dbReference>
<dbReference type="SUPFAM" id="SSF46785">
    <property type="entry name" value="Winged helix' DNA-binding domain"/>
    <property type="match status" value="1"/>
</dbReference>
<dbReference type="InterPro" id="IPR016461">
    <property type="entry name" value="COMT-like"/>
</dbReference>
<evidence type="ECO:0000256" key="2">
    <source>
        <dbReference type="ARBA" id="ARBA00022679"/>
    </source>
</evidence>
<gene>
    <name evidence="6" type="ORF">TIFTF001_024144</name>
</gene>
<keyword evidence="2" id="KW-0808">Transferase</keyword>
<dbReference type="Gene3D" id="3.40.50.150">
    <property type="entry name" value="Vaccinia Virus protein VP39"/>
    <property type="match status" value="1"/>
</dbReference>
<reference evidence="6" key="1">
    <citation type="submission" date="2023-07" db="EMBL/GenBank/DDBJ databases">
        <title>draft genome sequence of fig (Ficus carica).</title>
        <authorList>
            <person name="Takahashi T."/>
            <person name="Nishimura K."/>
        </authorList>
    </citation>
    <scope>NUCLEOTIDE SEQUENCE</scope>
</reference>
<dbReference type="GO" id="GO:0032259">
    <property type="term" value="P:methylation"/>
    <property type="evidence" value="ECO:0007669"/>
    <property type="project" value="UniProtKB-KW"/>
</dbReference>
<dbReference type="Gramene" id="FCD_00016676-RA">
    <property type="protein sequence ID" value="FCD_00016676-RA:cds"/>
    <property type="gene ID" value="FCD_00016676"/>
</dbReference>
<keyword evidence="7" id="KW-1185">Reference proteome</keyword>
<dbReference type="AlphaFoldDB" id="A0AA88AXV1"/>
<dbReference type="FunFam" id="1.10.10.10:FF:000213">
    <property type="entry name" value="Coniferyl alcohol 9-O-methyltransferase"/>
    <property type="match status" value="1"/>
</dbReference>
<dbReference type="Gene3D" id="1.10.10.10">
    <property type="entry name" value="Winged helix-like DNA-binding domain superfamily/Winged helix DNA-binding domain"/>
    <property type="match status" value="1"/>
</dbReference>
<feature type="domain" description="O-methyltransferase dimerisation" evidence="5">
    <location>
        <begin position="23"/>
        <end position="118"/>
    </location>
</feature>
<dbReference type="EMBL" id="BTGU01000054">
    <property type="protein sequence ID" value="GMN55036.1"/>
    <property type="molecule type" value="Genomic_DNA"/>
</dbReference>
<dbReference type="SUPFAM" id="SSF53335">
    <property type="entry name" value="S-adenosyl-L-methionine-dependent methyltransferases"/>
    <property type="match status" value="1"/>
</dbReference>
<accession>A0AA88AXV1</accession>
<dbReference type="PROSITE" id="PS51683">
    <property type="entry name" value="SAM_OMT_II"/>
    <property type="match status" value="1"/>
</dbReference>
<proteinExistence type="predicted"/>
<dbReference type="PANTHER" id="PTHR11746">
    <property type="entry name" value="O-METHYLTRANSFERASE"/>
    <property type="match status" value="1"/>
</dbReference>